<dbReference type="InterPro" id="IPR002575">
    <property type="entry name" value="Aminoglycoside_PTrfase"/>
</dbReference>
<organism evidence="2 3">
    <name type="scientific">Microbacterium keratanolyticum</name>
    <dbReference type="NCBI Taxonomy" id="67574"/>
    <lineage>
        <taxon>Bacteria</taxon>
        <taxon>Bacillati</taxon>
        <taxon>Actinomycetota</taxon>
        <taxon>Actinomycetes</taxon>
        <taxon>Micrococcales</taxon>
        <taxon>Microbacteriaceae</taxon>
        <taxon>Microbacterium</taxon>
    </lineage>
</organism>
<evidence type="ECO:0000313" key="3">
    <source>
        <dbReference type="Proteomes" id="UP001142325"/>
    </source>
</evidence>
<dbReference type="EMBL" id="BSET01000002">
    <property type="protein sequence ID" value="GLK02405.1"/>
    <property type="molecule type" value="Genomic_DNA"/>
</dbReference>
<sequence length="259" mass="29325">MTSRLSDVQRRWVDGRLPDAVIVADLSWDLVDSIVLRVRGCNGDVIVKAGGPRNHHILRELSAHPRHTAPLTDTGHAARLLDGDPDLRVMLLEYLPGVLVEKSVAERDPRIYERAGVLLRALDWLQQPHRIAPETVQQVRQILENAPRRTVRTVPTHGDWQPRNWLIDGDTVRVIDFGRFAFRTRSSDLARLAAQQWRDDPSLEEAFLDGYGGDPREPEQWRLERLREAVGTACYAVQVGESGFEEQGHRMLADALAAF</sequence>
<dbReference type="Gene3D" id="3.90.1200.10">
    <property type="match status" value="1"/>
</dbReference>
<name>A0A9W6M918_9MICO</name>
<dbReference type="RefSeq" id="WP_204939950.1">
    <property type="nucleotide sequence ID" value="NZ_BAAAUM010000002.1"/>
</dbReference>
<reference evidence="2" key="2">
    <citation type="submission" date="2023-01" db="EMBL/GenBank/DDBJ databases">
        <authorList>
            <person name="Sun Q."/>
            <person name="Evtushenko L."/>
        </authorList>
    </citation>
    <scope>NUCLEOTIDE SEQUENCE</scope>
    <source>
        <strain evidence="2">VKM Ac-1958</strain>
    </source>
</reference>
<feature type="domain" description="Aminoglycoside phosphotransferase" evidence="1">
    <location>
        <begin position="133"/>
        <end position="219"/>
    </location>
</feature>
<proteinExistence type="predicted"/>
<dbReference type="Proteomes" id="UP001142325">
    <property type="component" value="Unassembled WGS sequence"/>
</dbReference>
<dbReference type="AlphaFoldDB" id="A0A9W6M918"/>
<gene>
    <name evidence="2" type="ORF">GCM10017596_21200</name>
</gene>
<dbReference type="Pfam" id="PF01636">
    <property type="entry name" value="APH"/>
    <property type="match status" value="1"/>
</dbReference>
<dbReference type="InterPro" id="IPR011009">
    <property type="entry name" value="Kinase-like_dom_sf"/>
</dbReference>
<protein>
    <recommendedName>
        <fullName evidence="1">Aminoglycoside phosphotransferase domain-containing protein</fullName>
    </recommendedName>
</protein>
<reference evidence="2" key="1">
    <citation type="journal article" date="2014" name="Int. J. Syst. Evol. Microbiol.">
        <title>Complete genome sequence of Corynebacterium casei LMG S-19264T (=DSM 44701T), isolated from a smear-ripened cheese.</title>
        <authorList>
            <consortium name="US DOE Joint Genome Institute (JGI-PGF)"/>
            <person name="Walter F."/>
            <person name="Albersmeier A."/>
            <person name="Kalinowski J."/>
            <person name="Ruckert C."/>
        </authorList>
    </citation>
    <scope>NUCLEOTIDE SEQUENCE</scope>
    <source>
        <strain evidence="2">VKM Ac-1958</strain>
    </source>
</reference>
<evidence type="ECO:0000313" key="2">
    <source>
        <dbReference type="EMBL" id="GLK02405.1"/>
    </source>
</evidence>
<evidence type="ECO:0000259" key="1">
    <source>
        <dbReference type="Pfam" id="PF01636"/>
    </source>
</evidence>
<keyword evidence="3" id="KW-1185">Reference proteome</keyword>
<dbReference type="SUPFAM" id="SSF56112">
    <property type="entry name" value="Protein kinase-like (PK-like)"/>
    <property type="match status" value="1"/>
</dbReference>
<comment type="caution">
    <text evidence="2">The sequence shown here is derived from an EMBL/GenBank/DDBJ whole genome shotgun (WGS) entry which is preliminary data.</text>
</comment>
<accession>A0A9W6M918</accession>